<feature type="compositionally biased region" description="Low complexity" evidence="1">
    <location>
        <begin position="354"/>
        <end position="378"/>
    </location>
</feature>
<evidence type="ECO:0000256" key="1">
    <source>
        <dbReference type="SAM" id="MobiDB-lite"/>
    </source>
</evidence>
<feature type="region of interest" description="Disordered" evidence="1">
    <location>
        <begin position="1"/>
        <end position="103"/>
    </location>
</feature>
<reference evidence="4" key="1">
    <citation type="journal article" date="2011" name="Nat. Commun.">
        <title>Effector diversification within compartments of the Leptosphaeria maculans genome affected by Repeat-Induced Point mutations.</title>
        <authorList>
            <person name="Rouxel T."/>
            <person name="Grandaubert J."/>
            <person name="Hane J.K."/>
            <person name="Hoede C."/>
            <person name="van de Wouw A.P."/>
            <person name="Couloux A."/>
            <person name="Dominguez V."/>
            <person name="Anthouard V."/>
            <person name="Bally P."/>
            <person name="Bourras S."/>
            <person name="Cozijnsen A.J."/>
            <person name="Ciuffetti L.M."/>
            <person name="Degrave A."/>
            <person name="Dilmaghani A."/>
            <person name="Duret L."/>
            <person name="Fudal I."/>
            <person name="Goodwin S.B."/>
            <person name="Gout L."/>
            <person name="Glaser N."/>
            <person name="Linglin J."/>
            <person name="Kema G.H.J."/>
            <person name="Lapalu N."/>
            <person name="Lawrence C.B."/>
            <person name="May K."/>
            <person name="Meyer M."/>
            <person name="Ollivier B."/>
            <person name="Poulain J."/>
            <person name="Schoch C.L."/>
            <person name="Simon A."/>
            <person name="Spatafora J.W."/>
            <person name="Stachowiak A."/>
            <person name="Turgeon B.G."/>
            <person name="Tyler B.M."/>
            <person name="Vincent D."/>
            <person name="Weissenbach J."/>
            <person name="Amselem J."/>
            <person name="Quesneville H."/>
            <person name="Oliver R.P."/>
            <person name="Wincker P."/>
            <person name="Balesdent M.-H."/>
            <person name="Howlett B.J."/>
        </authorList>
    </citation>
    <scope>NUCLEOTIDE SEQUENCE [LARGE SCALE GENOMIC DNA]</scope>
    <source>
        <strain evidence="4">JN3 / isolate v23.1.3 / race Av1-4-5-6-7-8</strain>
    </source>
</reference>
<dbReference type="HOGENOM" id="CLU_255870_0_0_1"/>
<feature type="region of interest" description="Disordered" evidence="1">
    <location>
        <begin position="667"/>
        <end position="703"/>
    </location>
</feature>
<feature type="transmembrane region" description="Helical" evidence="2">
    <location>
        <begin position="1304"/>
        <end position="1326"/>
    </location>
</feature>
<gene>
    <name evidence="3" type="ORF">LEMA_P089640.1</name>
</gene>
<feature type="compositionally biased region" description="Polar residues" evidence="1">
    <location>
        <begin position="791"/>
        <end position="819"/>
    </location>
</feature>
<sequence>MAAYEPYSHSPRPAGRVSPRTYAGNPITPVHSPHHSIASSAASRTSVHTLSIHEYRKQQHTPVRPDSATPSKRLRRKPAAAALSELERAPPVANATRSGSTSPRFLPLAQSTSQLHTCLDANQAPNSHNALPGSCRGQSVDSHVQGSSVLSDSTVNSLTKVRFFKTRKRLPKPSTAIGFVSDCPLLGHGPENRRRQSQLPGPLSFSSDKTCLSDAQTTPTPSTFSLSRFPQPPRHLDPSFSPPPEESEPSRMKAISYSSTAPVTPPATPAIIHYRGASFDLVNPHDSLLLHDIVTPSQEFDSSDYLALRTSEEIFAESVEMARKRPLYGDVDAARAGILQRLEDAAKDSFHRLPSAPTPTAVSPSSSSYTSPMYSPESVNAPPPLATRRPATESRFSLKQLTRSLSRKVGRDSALDEGQELQVMRSEPTTVSRPSEYDYVSTPQASYFPGHYSPLRPNISSRERHTYDDTVYSSMSPIDHEVEYPRRHTHNLYDEEGLTSMIPDDPSTQVGRIDGSKISQPEDATTSKAYYDDLDSIYPSSSIYTGEGQRLSNYQQSLTSNRLSKPFLRYSSVGASDFTSDQNRQSFAGYSDVHRLSYQASRPATQDFHHQSVDQGNANTDTISKIIDEYSPEEVASNPSLGRLDEAAVESPNRTSLASGFFDIHLRSSEEDDNGPGLTKMGSVPSRRPTITVDPSRPPQDTLPLEPAFEYDDIPFLTPPRMGAPVILSNDSSLYSYGDTQNLLQMGQSEVAVPKAQRQALGSSSSYSQVEVGRLEPSSSYSQDEVKVIEPSSSYSQTKVKLLEPSSSYSQKTAQSPGTPQKALDEAERIFQEAFKERKREEEKLPAMWALRGLGSQVVSKNMHDRSSGASYDAVNTSSARNSKDVAMDKADWETVAGNSLRGRDSMDSLADYSSSESSRNVGQDADDLLPSWDTAHHPGSSKNSHPSEVRDCPYDFGSSPPNMNGPTSSRTVPMLSSSPAESSPIGTRNTPMFPFHSLPEHVLGRGAVAYPLSPDPYALSDKETRELLASGPNDDILVDSDADSPERSLHIDGHYADHENHDMPATPTSVRDESGSTFGLERVNTFEKRTVVGPLGNLTGTPHGSGMQHTGSSIADNSSPGMNLSSAVARNSMRRDRKSYAGFYASSFPALSSVTRISPPQPQQPNQRMPTRLSLTPRPDSMVSVQDSPPPPFASSRGHLRKSTKFYTSRRHSRPAVPGQTKLRQMLLASDDDGTVSSQGKNFSRLLHGSRPSTGDTITPLFPSHLNMEALGSRNMIAHQHSPHLLCPERGLLAEDEARRRTLSWLILALFCLLPPCIILFRWFGDTVIISITKGRLGHTSAQSKRVALIAGIAVNIGLVTAILVPILVWYGVEVA</sequence>
<feature type="compositionally biased region" description="Polar residues" evidence="1">
    <location>
        <begin position="517"/>
        <end position="526"/>
    </location>
</feature>
<evidence type="ECO:0000256" key="2">
    <source>
        <dbReference type="SAM" id="Phobius"/>
    </source>
</evidence>
<dbReference type="VEuPathDB" id="FungiDB:LEMA_P089640.1"/>
<feature type="region of interest" description="Disordered" evidence="1">
    <location>
        <begin position="1155"/>
        <end position="1199"/>
    </location>
</feature>
<feature type="region of interest" description="Disordered" evidence="1">
    <location>
        <begin position="188"/>
        <end position="253"/>
    </location>
</feature>
<name>E5A2C0_LEPMJ</name>
<dbReference type="eggNOG" id="ENOG502SGVE">
    <property type="taxonomic scope" value="Eukaryota"/>
</dbReference>
<evidence type="ECO:0000313" key="4">
    <source>
        <dbReference type="Proteomes" id="UP000002668"/>
    </source>
</evidence>
<feature type="compositionally biased region" description="Polar residues" evidence="1">
    <location>
        <begin position="760"/>
        <end position="769"/>
    </location>
</feature>
<dbReference type="InParanoid" id="E5A2C0"/>
<keyword evidence="2" id="KW-1133">Transmembrane helix</keyword>
<keyword evidence="2" id="KW-0472">Membrane</keyword>
<proteinExistence type="predicted"/>
<dbReference type="Proteomes" id="UP000002668">
    <property type="component" value="Genome"/>
</dbReference>
<feature type="compositionally biased region" description="Polar residues" evidence="1">
    <location>
        <begin position="868"/>
        <end position="881"/>
    </location>
</feature>
<evidence type="ECO:0000313" key="3">
    <source>
        <dbReference type="EMBL" id="CBX97555.1"/>
    </source>
</evidence>
<accession>E5A2C0</accession>
<dbReference type="RefSeq" id="XP_003841034.1">
    <property type="nucleotide sequence ID" value="XM_003840986.1"/>
</dbReference>
<keyword evidence="4" id="KW-1185">Reference proteome</keyword>
<dbReference type="EMBL" id="FP929132">
    <property type="protein sequence ID" value="CBX97555.1"/>
    <property type="molecule type" value="Genomic_DNA"/>
</dbReference>
<feature type="compositionally biased region" description="Polar residues" evidence="1">
    <location>
        <begin position="204"/>
        <end position="228"/>
    </location>
</feature>
<feature type="region of interest" description="Disordered" evidence="1">
    <location>
        <begin position="350"/>
        <end position="391"/>
    </location>
</feature>
<feature type="region of interest" description="Disordered" evidence="1">
    <location>
        <begin position="861"/>
        <end position="886"/>
    </location>
</feature>
<feature type="region of interest" description="Disordered" evidence="1">
    <location>
        <begin position="497"/>
        <end position="526"/>
    </location>
</feature>
<feature type="compositionally biased region" description="Polar residues" evidence="1">
    <location>
        <begin position="960"/>
        <end position="991"/>
    </location>
</feature>
<dbReference type="GeneID" id="13281994"/>
<feature type="region of interest" description="Disordered" evidence="1">
    <location>
        <begin position="1057"/>
        <end position="1076"/>
    </location>
</feature>
<keyword evidence="2" id="KW-0812">Transmembrane</keyword>
<protein>
    <submittedName>
        <fullName evidence="3">Uncharacterized protein</fullName>
    </submittedName>
</protein>
<feature type="region of interest" description="Disordered" evidence="1">
    <location>
        <begin position="755"/>
        <end position="824"/>
    </location>
</feature>
<dbReference type="OMA" id="IHEYRKQ"/>
<feature type="region of interest" description="Disordered" evidence="1">
    <location>
        <begin position="899"/>
        <end position="993"/>
    </location>
</feature>
<feature type="compositionally biased region" description="Low complexity" evidence="1">
    <location>
        <begin position="908"/>
        <end position="919"/>
    </location>
</feature>
<feature type="compositionally biased region" description="Polar residues" evidence="1">
    <location>
        <begin position="1099"/>
        <end position="1122"/>
    </location>
</feature>
<dbReference type="OrthoDB" id="5353066at2759"/>
<organism evidence="4">
    <name type="scientific">Leptosphaeria maculans (strain JN3 / isolate v23.1.3 / race Av1-4-5-6-7-8)</name>
    <name type="common">Blackleg fungus</name>
    <name type="synonym">Phoma lingam</name>
    <dbReference type="NCBI Taxonomy" id="985895"/>
    <lineage>
        <taxon>Eukaryota</taxon>
        <taxon>Fungi</taxon>
        <taxon>Dikarya</taxon>
        <taxon>Ascomycota</taxon>
        <taxon>Pezizomycotina</taxon>
        <taxon>Dothideomycetes</taxon>
        <taxon>Pleosporomycetidae</taxon>
        <taxon>Pleosporales</taxon>
        <taxon>Pleosporineae</taxon>
        <taxon>Leptosphaeriaceae</taxon>
        <taxon>Plenodomus</taxon>
        <taxon>Plenodomus lingam/Leptosphaeria maculans species complex</taxon>
    </lineage>
</organism>
<feature type="region of interest" description="Disordered" evidence="1">
    <location>
        <begin position="1093"/>
        <end position="1122"/>
    </location>
</feature>
<feature type="transmembrane region" description="Helical" evidence="2">
    <location>
        <begin position="1347"/>
        <end position="1374"/>
    </location>
</feature>